<evidence type="ECO:0000256" key="3">
    <source>
        <dbReference type="ARBA" id="ARBA00022833"/>
    </source>
</evidence>
<evidence type="ECO:0000256" key="5">
    <source>
        <dbReference type="ARBA" id="ARBA00048488"/>
    </source>
</evidence>
<dbReference type="GO" id="GO:0033743">
    <property type="term" value="F:peptide-methionine (R)-S-oxide reductase activity"/>
    <property type="evidence" value="ECO:0007669"/>
    <property type="project" value="UniProtKB-UniRule"/>
</dbReference>
<dbReference type="GO" id="GO:0005737">
    <property type="term" value="C:cytoplasm"/>
    <property type="evidence" value="ECO:0007669"/>
    <property type="project" value="TreeGrafter"/>
</dbReference>
<dbReference type="EC" id="1.8.4.12" evidence="6"/>
<feature type="compositionally biased region" description="Basic and acidic residues" evidence="7">
    <location>
        <begin position="22"/>
        <end position="38"/>
    </location>
</feature>
<dbReference type="InterPro" id="IPR002579">
    <property type="entry name" value="Met_Sox_Rdtase_MsrB_dom"/>
</dbReference>
<dbReference type="AlphaFoldDB" id="A0A538S9I2"/>
<feature type="region of interest" description="Disordered" evidence="7">
    <location>
        <begin position="13"/>
        <end position="48"/>
    </location>
</feature>
<feature type="binding site" evidence="6">
    <location>
        <position position="145"/>
    </location>
    <ligand>
        <name>Zn(2+)</name>
        <dbReference type="ChEBI" id="CHEBI:29105"/>
    </ligand>
</feature>
<dbReference type="SUPFAM" id="SSF51316">
    <property type="entry name" value="Mss4-like"/>
    <property type="match status" value="1"/>
</dbReference>
<evidence type="ECO:0000313" key="9">
    <source>
        <dbReference type="EMBL" id="TMQ48028.1"/>
    </source>
</evidence>
<keyword evidence="3 6" id="KW-0862">Zinc</keyword>
<reference evidence="9 10" key="1">
    <citation type="journal article" date="2019" name="Nat. Microbiol.">
        <title>Mediterranean grassland soil C-N compound turnover is dependent on rainfall and depth, and is mediated by genomically divergent microorganisms.</title>
        <authorList>
            <person name="Diamond S."/>
            <person name="Andeer P.F."/>
            <person name="Li Z."/>
            <person name="Crits-Christoph A."/>
            <person name="Burstein D."/>
            <person name="Anantharaman K."/>
            <person name="Lane K.R."/>
            <person name="Thomas B.C."/>
            <person name="Pan C."/>
            <person name="Northen T.R."/>
            <person name="Banfield J.F."/>
        </authorList>
    </citation>
    <scope>NUCLEOTIDE SEQUENCE [LARGE SCALE GENOMIC DNA]</scope>
    <source>
        <strain evidence="9">WS_3</strain>
    </source>
</reference>
<comment type="caution">
    <text evidence="9">The sequence shown here is derived from an EMBL/GenBank/DDBJ whole genome shotgun (WGS) entry which is preliminary data.</text>
</comment>
<dbReference type="NCBIfam" id="TIGR00357">
    <property type="entry name" value="peptide-methionine (R)-S-oxide reductase MsrB"/>
    <property type="match status" value="1"/>
</dbReference>
<feature type="active site" description="Nucleophile" evidence="6">
    <location>
        <position position="168"/>
    </location>
</feature>
<dbReference type="HAMAP" id="MF_01400">
    <property type="entry name" value="MsrB"/>
    <property type="match status" value="1"/>
</dbReference>
<gene>
    <name evidence="6 9" type="primary">msrB</name>
    <name evidence="9" type="ORF">E6K73_12765</name>
</gene>
<evidence type="ECO:0000256" key="2">
    <source>
        <dbReference type="ARBA" id="ARBA00022723"/>
    </source>
</evidence>
<dbReference type="Gene3D" id="2.170.150.20">
    <property type="entry name" value="Peptide methionine sulfoxide reductase"/>
    <property type="match status" value="1"/>
</dbReference>
<comment type="similarity">
    <text evidence="1 6">Belongs to the MsrB Met sulfoxide reductase family.</text>
</comment>
<feature type="binding site" evidence="6">
    <location>
        <position position="96"/>
    </location>
    <ligand>
        <name>Zn(2+)</name>
        <dbReference type="ChEBI" id="CHEBI:29105"/>
    </ligand>
</feature>
<dbReference type="PANTHER" id="PTHR10173:SF52">
    <property type="entry name" value="METHIONINE-R-SULFOXIDE REDUCTASE B1"/>
    <property type="match status" value="1"/>
</dbReference>
<evidence type="ECO:0000256" key="4">
    <source>
        <dbReference type="ARBA" id="ARBA00023002"/>
    </source>
</evidence>
<feature type="domain" description="MsrB" evidence="8">
    <location>
        <begin position="57"/>
        <end position="179"/>
    </location>
</feature>
<protein>
    <recommendedName>
        <fullName evidence="6">Peptide methionine sulfoxide reductase MsrB</fullName>
        <ecNumber evidence="6">1.8.4.12</ecNumber>
    </recommendedName>
    <alternativeName>
        <fullName evidence="6">Peptide-methionine (R)-S-oxide reductase</fullName>
    </alternativeName>
</protein>
<proteinExistence type="inferred from homology"/>
<organism evidence="9 10">
    <name type="scientific">Eiseniibacteriota bacterium</name>
    <dbReference type="NCBI Taxonomy" id="2212470"/>
    <lineage>
        <taxon>Bacteria</taxon>
        <taxon>Candidatus Eiseniibacteriota</taxon>
    </lineage>
</organism>
<feature type="binding site" evidence="6">
    <location>
        <position position="99"/>
    </location>
    <ligand>
        <name>Zn(2+)</name>
        <dbReference type="ChEBI" id="CHEBI:29105"/>
    </ligand>
</feature>
<evidence type="ECO:0000256" key="7">
    <source>
        <dbReference type="SAM" id="MobiDB-lite"/>
    </source>
</evidence>
<dbReference type="InterPro" id="IPR011057">
    <property type="entry name" value="Mss4-like_sf"/>
</dbReference>
<dbReference type="GO" id="GO:0006979">
    <property type="term" value="P:response to oxidative stress"/>
    <property type="evidence" value="ECO:0007669"/>
    <property type="project" value="InterPro"/>
</dbReference>
<dbReference type="InterPro" id="IPR028427">
    <property type="entry name" value="Met_Sox_Rdtase_MsrB"/>
</dbReference>
<comment type="cofactor">
    <cofactor evidence="6">
        <name>Zn(2+)</name>
        <dbReference type="ChEBI" id="CHEBI:29105"/>
    </cofactor>
    <text evidence="6">Binds 1 zinc ion per subunit. The zinc ion is important for the structural integrity of the protein.</text>
</comment>
<dbReference type="EMBL" id="VBOT01000157">
    <property type="protein sequence ID" value="TMQ48028.1"/>
    <property type="molecule type" value="Genomic_DNA"/>
</dbReference>
<dbReference type="FunFam" id="2.170.150.20:FF:000001">
    <property type="entry name" value="Peptide methionine sulfoxide reductase MsrB"/>
    <property type="match status" value="1"/>
</dbReference>
<evidence type="ECO:0000259" key="8">
    <source>
        <dbReference type="PROSITE" id="PS51790"/>
    </source>
</evidence>
<keyword evidence="2 6" id="KW-0479">Metal-binding</keyword>
<dbReference type="PANTHER" id="PTHR10173">
    <property type="entry name" value="METHIONINE SULFOXIDE REDUCTASE"/>
    <property type="match status" value="1"/>
</dbReference>
<evidence type="ECO:0000256" key="6">
    <source>
        <dbReference type="HAMAP-Rule" id="MF_01400"/>
    </source>
</evidence>
<feature type="binding site" evidence="6">
    <location>
        <position position="148"/>
    </location>
    <ligand>
        <name>Zn(2+)</name>
        <dbReference type="ChEBI" id="CHEBI:29105"/>
    </ligand>
</feature>
<dbReference type="Pfam" id="PF01641">
    <property type="entry name" value="SelR"/>
    <property type="match status" value="1"/>
</dbReference>
<accession>A0A538S9I2</accession>
<name>A0A538S9I2_UNCEI</name>
<dbReference type="PROSITE" id="PS51790">
    <property type="entry name" value="MSRB"/>
    <property type="match status" value="1"/>
</dbReference>
<dbReference type="Proteomes" id="UP000320184">
    <property type="component" value="Unassembled WGS sequence"/>
</dbReference>
<evidence type="ECO:0000256" key="1">
    <source>
        <dbReference type="ARBA" id="ARBA00007174"/>
    </source>
</evidence>
<comment type="catalytic activity">
    <reaction evidence="5 6">
        <text>L-methionyl-[protein] + [thioredoxin]-disulfide + H2O = L-methionyl-(R)-S-oxide-[protein] + [thioredoxin]-dithiol</text>
        <dbReference type="Rhea" id="RHEA:24164"/>
        <dbReference type="Rhea" id="RHEA-COMP:10698"/>
        <dbReference type="Rhea" id="RHEA-COMP:10700"/>
        <dbReference type="Rhea" id="RHEA-COMP:12313"/>
        <dbReference type="Rhea" id="RHEA-COMP:12314"/>
        <dbReference type="ChEBI" id="CHEBI:15377"/>
        <dbReference type="ChEBI" id="CHEBI:16044"/>
        <dbReference type="ChEBI" id="CHEBI:29950"/>
        <dbReference type="ChEBI" id="CHEBI:45764"/>
        <dbReference type="ChEBI" id="CHEBI:50058"/>
        <dbReference type="EC" id="1.8.4.12"/>
    </reaction>
</comment>
<evidence type="ECO:0000313" key="10">
    <source>
        <dbReference type="Proteomes" id="UP000320184"/>
    </source>
</evidence>
<keyword evidence="4 6" id="KW-0560">Oxidoreductase</keyword>
<dbReference type="GO" id="GO:0030091">
    <property type="term" value="P:protein repair"/>
    <property type="evidence" value="ECO:0007669"/>
    <property type="project" value="InterPro"/>
</dbReference>
<dbReference type="GO" id="GO:0008270">
    <property type="term" value="F:zinc ion binding"/>
    <property type="evidence" value="ECO:0007669"/>
    <property type="project" value="UniProtKB-UniRule"/>
</dbReference>
<sequence>MLAVALIAVATGARTAPTGSSKESRSGAHARKPAESKRAVVAANPESKEVGRVVKSDAEWKEALSPEQYRVLRRKGTEPAFTGKYWNQHGAGVYRCAGCALELFSSENKFDSGTGWPSYWQPIAPSHVKVDRDVSFGMVRDEVVCARCGGHLGHVFDDGPPPTGLRYCINSAALQFEERK</sequence>